<reference evidence="1" key="1">
    <citation type="submission" date="2020-10" db="EMBL/GenBank/DDBJ databases">
        <authorList>
            <person name="Gilroy R."/>
        </authorList>
    </citation>
    <scope>NUCLEOTIDE SEQUENCE</scope>
    <source>
        <strain evidence="1">ChiSjej3B21-11622</strain>
    </source>
</reference>
<organism evidence="1 2">
    <name type="scientific">Candidatus Limivivens merdigallinarum</name>
    <dbReference type="NCBI Taxonomy" id="2840859"/>
    <lineage>
        <taxon>Bacteria</taxon>
        <taxon>Bacillati</taxon>
        <taxon>Bacillota</taxon>
        <taxon>Clostridia</taxon>
        <taxon>Lachnospirales</taxon>
        <taxon>Lachnospiraceae</taxon>
        <taxon>Lachnospiraceae incertae sedis</taxon>
        <taxon>Candidatus Limivivens</taxon>
    </lineage>
</organism>
<protein>
    <submittedName>
        <fullName evidence="1">DUF1015 domain-containing protein</fullName>
    </submittedName>
</protein>
<sequence length="411" mass="47641">MAEIRSFRAIRPRKELTARIAALPYDVYNSKEARKEVEREPLSFLKIDRAETQLGEEVDLYSQEVYEKARETLLSMEQEGVFQKEEKPCLYLYEETMDGHVQTGLVCCASIDDYLNGVIKKHENTRRDKEEDRVRHVDVLNTQTGPIFLAYRRVEELSELFSKIKEGETLFDFESAQQVRQRGWKIGEEAVILRIREIFRKIPALYIADGHHRAASAVRVGMMRREAAKSYTGEEEFNFFLSVLFPAEELRIFDYNRVLLGLNGNTEKEFMKKLSEKFKIQKQQAPVRPEKKGVFGMYTKEGWYRLETLPKYQKEDPVEGLDVSYLQREVLAPLIGIKDPKTDRRIDFVGGIRGLAELERRVKEGAKAAFSLYPTSMEELFEVADAGALMPPKSTWFEPKLLSGLFLHELV</sequence>
<dbReference type="PANTHER" id="PTHR36454:SF1">
    <property type="entry name" value="DUF1015 DOMAIN-CONTAINING PROTEIN"/>
    <property type="match status" value="1"/>
</dbReference>
<gene>
    <name evidence="1" type="ORF">IAB26_07255</name>
</gene>
<dbReference type="PANTHER" id="PTHR36454">
    <property type="entry name" value="LMO2823 PROTEIN"/>
    <property type="match status" value="1"/>
</dbReference>
<name>A0A9D0ZV36_9FIRM</name>
<dbReference type="AlphaFoldDB" id="A0A9D0ZV36"/>
<dbReference type="InterPro" id="IPR008323">
    <property type="entry name" value="UCP033563"/>
</dbReference>
<accession>A0A9D0ZV36</accession>
<evidence type="ECO:0000313" key="1">
    <source>
        <dbReference type="EMBL" id="HIQ96344.1"/>
    </source>
</evidence>
<proteinExistence type="predicted"/>
<dbReference type="Proteomes" id="UP000886886">
    <property type="component" value="Unassembled WGS sequence"/>
</dbReference>
<dbReference type="PIRSF" id="PIRSF033563">
    <property type="entry name" value="UCP033563"/>
    <property type="match status" value="1"/>
</dbReference>
<dbReference type="Pfam" id="PF06245">
    <property type="entry name" value="DUF1015"/>
    <property type="match status" value="1"/>
</dbReference>
<dbReference type="EMBL" id="DVFT01000107">
    <property type="protein sequence ID" value="HIQ96344.1"/>
    <property type="molecule type" value="Genomic_DNA"/>
</dbReference>
<evidence type="ECO:0000313" key="2">
    <source>
        <dbReference type="Proteomes" id="UP000886886"/>
    </source>
</evidence>
<comment type="caution">
    <text evidence="1">The sequence shown here is derived from an EMBL/GenBank/DDBJ whole genome shotgun (WGS) entry which is preliminary data.</text>
</comment>
<reference evidence="1" key="2">
    <citation type="journal article" date="2021" name="PeerJ">
        <title>Extensive microbial diversity within the chicken gut microbiome revealed by metagenomics and culture.</title>
        <authorList>
            <person name="Gilroy R."/>
            <person name="Ravi A."/>
            <person name="Getino M."/>
            <person name="Pursley I."/>
            <person name="Horton D.L."/>
            <person name="Alikhan N.F."/>
            <person name="Baker D."/>
            <person name="Gharbi K."/>
            <person name="Hall N."/>
            <person name="Watson M."/>
            <person name="Adriaenssens E.M."/>
            <person name="Foster-Nyarko E."/>
            <person name="Jarju S."/>
            <person name="Secka A."/>
            <person name="Antonio M."/>
            <person name="Oren A."/>
            <person name="Chaudhuri R.R."/>
            <person name="La Ragione R."/>
            <person name="Hildebrand F."/>
            <person name="Pallen M.J."/>
        </authorList>
    </citation>
    <scope>NUCLEOTIDE SEQUENCE</scope>
    <source>
        <strain evidence="1">ChiSjej3B21-11622</strain>
    </source>
</reference>